<reference evidence="1" key="1">
    <citation type="submission" date="2021-02" db="EMBL/GenBank/DDBJ databases">
        <authorList>
            <consortium name="DOE Joint Genome Institute"/>
            <person name="Ahrendt S."/>
            <person name="Looney B.P."/>
            <person name="Miyauchi S."/>
            <person name="Morin E."/>
            <person name="Drula E."/>
            <person name="Courty P.E."/>
            <person name="Chicoki N."/>
            <person name="Fauchery L."/>
            <person name="Kohler A."/>
            <person name="Kuo A."/>
            <person name="Labutti K."/>
            <person name="Pangilinan J."/>
            <person name="Lipzen A."/>
            <person name="Riley R."/>
            <person name="Andreopoulos W."/>
            <person name="He G."/>
            <person name="Johnson J."/>
            <person name="Barry K.W."/>
            <person name="Grigoriev I.V."/>
            <person name="Nagy L."/>
            <person name="Hibbett D."/>
            <person name="Henrissat B."/>
            <person name="Matheny P.B."/>
            <person name="Labbe J."/>
            <person name="Martin F."/>
        </authorList>
    </citation>
    <scope>NUCLEOTIDE SEQUENCE</scope>
    <source>
        <strain evidence="1">FP105234-sp</strain>
    </source>
</reference>
<reference evidence="1" key="2">
    <citation type="journal article" date="2022" name="New Phytol.">
        <title>Evolutionary transition to the ectomycorrhizal habit in the genomes of a hyperdiverse lineage of mushroom-forming fungi.</title>
        <authorList>
            <person name="Looney B."/>
            <person name="Miyauchi S."/>
            <person name="Morin E."/>
            <person name="Drula E."/>
            <person name="Courty P.E."/>
            <person name="Kohler A."/>
            <person name="Kuo A."/>
            <person name="LaButti K."/>
            <person name="Pangilinan J."/>
            <person name="Lipzen A."/>
            <person name="Riley R."/>
            <person name="Andreopoulos W."/>
            <person name="He G."/>
            <person name="Johnson J."/>
            <person name="Nolan M."/>
            <person name="Tritt A."/>
            <person name="Barry K.W."/>
            <person name="Grigoriev I.V."/>
            <person name="Nagy L.G."/>
            <person name="Hibbett D."/>
            <person name="Henrissat B."/>
            <person name="Matheny P.B."/>
            <person name="Labbe J."/>
            <person name="Martin F.M."/>
        </authorList>
    </citation>
    <scope>NUCLEOTIDE SEQUENCE</scope>
    <source>
        <strain evidence="1">FP105234-sp</strain>
    </source>
</reference>
<accession>A0ACB8RFN1</accession>
<feature type="non-terminal residue" evidence="1">
    <location>
        <position position="1"/>
    </location>
</feature>
<evidence type="ECO:0000313" key="2">
    <source>
        <dbReference type="Proteomes" id="UP000814033"/>
    </source>
</evidence>
<dbReference type="EMBL" id="MU276038">
    <property type="protein sequence ID" value="KAI0042986.1"/>
    <property type="molecule type" value="Genomic_DNA"/>
</dbReference>
<evidence type="ECO:0000313" key="1">
    <source>
        <dbReference type="EMBL" id="KAI0042986.1"/>
    </source>
</evidence>
<name>A0ACB8RFN1_9AGAM</name>
<proteinExistence type="predicted"/>
<gene>
    <name evidence="1" type="ORF">FA95DRAFT_1459600</name>
</gene>
<feature type="non-terminal residue" evidence="1">
    <location>
        <position position="159"/>
    </location>
</feature>
<dbReference type="Proteomes" id="UP000814033">
    <property type="component" value="Unassembled WGS sequence"/>
</dbReference>
<sequence length="159" mass="17036">EPGTLQWFAYKIDGKESYGIFDTFSNAAGRNAHADGEIPKALAANADTLLGAAPQMGLVDILGHKVTPSATGLTVGARVLLKAKAGMAAALKDALDARTRVVEADAITPFWYVFQEGVNDFGIVTVFKSAEDRTEHHLQADAQVRMGKFEDFLEGEPDV</sequence>
<keyword evidence="2" id="KW-1185">Reference proteome</keyword>
<protein>
    <submittedName>
        <fullName evidence="1">Uncharacterized protein</fullName>
    </submittedName>
</protein>
<organism evidence="1 2">
    <name type="scientific">Auriscalpium vulgare</name>
    <dbReference type="NCBI Taxonomy" id="40419"/>
    <lineage>
        <taxon>Eukaryota</taxon>
        <taxon>Fungi</taxon>
        <taxon>Dikarya</taxon>
        <taxon>Basidiomycota</taxon>
        <taxon>Agaricomycotina</taxon>
        <taxon>Agaricomycetes</taxon>
        <taxon>Russulales</taxon>
        <taxon>Auriscalpiaceae</taxon>
        <taxon>Auriscalpium</taxon>
    </lineage>
</organism>
<comment type="caution">
    <text evidence="1">The sequence shown here is derived from an EMBL/GenBank/DDBJ whole genome shotgun (WGS) entry which is preliminary data.</text>
</comment>